<sequence>MARVERSTRLKAPVSEVFAYIADFRTLKDYNPSIIQVVGAVDGLPAKGSRYEITLSMFGRKIRPVLTITDIIENELIATRLDSFIPAIEKRLFKQVGNETDFFFTIEFSSGWPLIGPLTDTILVKLFAGRQADMEVRLLEKRFNP</sequence>
<accession>X0UJF6</accession>
<name>X0UJF6_9ZZZZ</name>
<dbReference type="InterPro" id="IPR023393">
    <property type="entry name" value="START-like_dom_sf"/>
</dbReference>
<organism evidence="1">
    <name type="scientific">marine sediment metagenome</name>
    <dbReference type="NCBI Taxonomy" id="412755"/>
    <lineage>
        <taxon>unclassified sequences</taxon>
        <taxon>metagenomes</taxon>
        <taxon>ecological metagenomes</taxon>
    </lineage>
</organism>
<evidence type="ECO:0000313" key="1">
    <source>
        <dbReference type="EMBL" id="GAG05924.1"/>
    </source>
</evidence>
<proteinExistence type="predicted"/>
<dbReference type="AlphaFoldDB" id="X0UJF6"/>
<dbReference type="Pfam" id="PF10604">
    <property type="entry name" value="Polyketide_cyc2"/>
    <property type="match status" value="1"/>
</dbReference>
<reference evidence="1" key="1">
    <citation type="journal article" date="2014" name="Front. Microbiol.">
        <title>High frequency of phylogenetically diverse reductive dehalogenase-homologous genes in deep subseafloor sedimentary metagenomes.</title>
        <authorList>
            <person name="Kawai M."/>
            <person name="Futagami T."/>
            <person name="Toyoda A."/>
            <person name="Takaki Y."/>
            <person name="Nishi S."/>
            <person name="Hori S."/>
            <person name="Arai W."/>
            <person name="Tsubouchi T."/>
            <person name="Morono Y."/>
            <person name="Uchiyama I."/>
            <person name="Ito T."/>
            <person name="Fujiyama A."/>
            <person name="Inagaki F."/>
            <person name="Takami H."/>
        </authorList>
    </citation>
    <scope>NUCLEOTIDE SEQUENCE</scope>
    <source>
        <strain evidence="1">Expedition CK06-06</strain>
    </source>
</reference>
<dbReference type="Gene3D" id="3.30.530.20">
    <property type="match status" value="1"/>
</dbReference>
<dbReference type="SUPFAM" id="SSF55961">
    <property type="entry name" value="Bet v1-like"/>
    <property type="match status" value="1"/>
</dbReference>
<protein>
    <recommendedName>
        <fullName evidence="2">Coenzyme Q-binding protein COQ10 START domain-containing protein</fullName>
    </recommendedName>
</protein>
<gene>
    <name evidence="1" type="ORF">S01H1_32785</name>
</gene>
<dbReference type="EMBL" id="BARS01020322">
    <property type="protein sequence ID" value="GAG05924.1"/>
    <property type="molecule type" value="Genomic_DNA"/>
</dbReference>
<comment type="caution">
    <text evidence="1">The sequence shown here is derived from an EMBL/GenBank/DDBJ whole genome shotgun (WGS) entry which is preliminary data.</text>
</comment>
<dbReference type="InterPro" id="IPR019587">
    <property type="entry name" value="Polyketide_cyclase/dehydratase"/>
</dbReference>
<evidence type="ECO:0008006" key="2">
    <source>
        <dbReference type="Google" id="ProtNLM"/>
    </source>
</evidence>